<dbReference type="STRING" id="81479.RA876_13645"/>
<dbReference type="EMBL" id="MSYM01000018">
    <property type="protein sequence ID" value="OLP05158.1"/>
    <property type="molecule type" value="Genomic_DNA"/>
</dbReference>
<dbReference type="RefSeq" id="WP_075588003.1">
    <property type="nucleotide sequence ID" value="NZ_MSYM01000018.1"/>
</dbReference>
<protein>
    <recommendedName>
        <fullName evidence="3">Toprim domain-containing protein</fullName>
    </recommendedName>
</protein>
<organism evidence="1 2">
    <name type="scientific">Rhodoferax antarcticus ANT.BR</name>
    <dbReference type="NCBI Taxonomy" id="1111071"/>
    <lineage>
        <taxon>Bacteria</taxon>
        <taxon>Pseudomonadati</taxon>
        <taxon>Pseudomonadota</taxon>
        <taxon>Betaproteobacteria</taxon>
        <taxon>Burkholderiales</taxon>
        <taxon>Comamonadaceae</taxon>
        <taxon>Rhodoferax</taxon>
    </lineage>
</organism>
<evidence type="ECO:0000313" key="1">
    <source>
        <dbReference type="EMBL" id="OLP05158.1"/>
    </source>
</evidence>
<name>A0A1Q8YAT6_9BURK</name>
<accession>A0A1Q8YAT6</accession>
<keyword evidence="2" id="KW-1185">Reference proteome</keyword>
<dbReference type="InterPro" id="IPR034154">
    <property type="entry name" value="TOPRIM_DnaG/twinkle"/>
</dbReference>
<comment type="caution">
    <text evidence="1">The sequence shown here is derived from an EMBL/GenBank/DDBJ whole genome shotgun (WGS) entry which is preliminary data.</text>
</comment>
<proteinExistence type="predicted"/>
<evidence type="ECO:0008006" key="3">
    <source>
        <dbReference type="Google" id="ProtNLM"/>
    </source>
</evidence>
<reference evidence="1 2" key="1">
    <citation type="submission" date="2017-01" db="EMBL/GenBank/DDBJ databases">
        <title>Genome sequence of Rhodoferax antarcticus ANT.BR, a psychrophilic purple nonsulfur bacterium from an Antarctic microbial mat.</title>
        <authorList>
            <person name="Baker J."/>
            <person name="Riester C."/>
            <person name="Skinner B."/>
            <person name="Newell A."/>
            <person name="Swingley W."/>
            <person name="Madigan M."/>
            <person name="Jung D."/>
            <person name="Asao M."/>
            <person name="Chen M."/>
            <person name="Loughlin P."/>
            <person name="Pan H."/>
            <person name="Lin S."/>
            <person name="Li N."/>
            <person name="Shaw J."/>
            <person name="Prado M."/>
            <person name="Sherman C."/>
            <person name="Li X."/>
            <person name="Tang J."/>
            <person name="Blankenship R."/>
            <person name="Zhao T."/>
            <person name="Touchman J."/>
            <person name="Sattley M."/>
        </authorList>
    </citation>
    <scope>NUCLEOTIDE SEQUENCE [LARGE SCALE GENOMIC DNA]</scope>
    <source>
        <strain evidence="1 2">ANT.BR</strain>
    </source>
</reference>
<dbReference type="AlphaFoldDB" id="A0A1Q8YAT6"/>
<gene>
    <name evidence="1" type="ORF">BLL52_3979</name>
</gene>
<sequence length="282" mass="30483">MTSSSASFSDAMAAAGLAPAKPLDMHQDGKIHRYRVVGDKSGSVNGWYSLHDGSPAFGAFGSWKTSESHTWHEATTRPQTAAERAEFQRQMHATRQAREAEQQAVYSAARDKAAKLWARAHPAKSDHPYPKRKQINPIGIRQLRDMLLVPVRDSDGTLHSIQFIGQDGTKRFLTGGRTRACYFSMGQITDTLLLAEGLATGCTLFMATRHAVAVTFSCGNLQPVAKALRAKFPDLKFVICADNDVATTGNPGVTAAREAARAVGGWLAVPSFTQEVAPCPAQ</sequence>
<dbReference type="CDD" id="cd01029">
    <property type="entry name" value="TOPRIM_primases"/>
    <property type="match status" value="1"/>
</dbReference>
<evidence type="ECO:0000313" key="2">
    <source>
        <dbReference type="Proteomes" id="UP000185911"/>
    </source>
</evidence>
<dbReference type="Proteomes" id="UP000185911">
    <property type="component" value="Unassembled WGS sequence"/>
</dbReference>